<protein>
    <submittedName>
        <fullName evidence="1">Uncharacterized protein</fullName>
    </submittedName>
</protein>
<organism evidence="1 2">
    <name type="scientific">Prunus dulcis</name>
    <name type="common">Almond</name>
    <name type="synonym">Amygdalus dulcis</name>
    <dbReference type="NCBI Taxonomy" id="3755"/>
    <lineage>
        <taxon>Eukaryota</taxon>
        <taxon>Viridiplantae</taxon>
        <taxon>Streptophyta</taxon>
        <taxon>Embryophyta</taxon>
        <taxon>Tracheophyta</taxon>
        <taxon>Spermatophyta</taxon>
        <taxon>Magnoliopsida</taxon>
        <taxon>eudicotyledons</taxon>
        <taxon>Gunneridae</taxon>
        <taxon>Pentapetalae</taxon>
        <taxon>rosids</taxon>
        <taxon>fabids</taxon>
        <taxon>Rosales</taxon>
        <taxon>Rosaceae</taxon>
        <taxon>Amygdaloideae</taxon>
        <taxon>Amygdaleae</taxon>
        <taxon>Prunus</taxon>
    </lineage>
</organism>
<proteinExistence type="predicted"/>
<comment type="caution">
    <text evidence="1">The sequence shown here is derived from an EMBL/GenBank/DDBJ whole genome shotgun (WGS) entry which is preliminary data.</text>
</comment>
<gene>
    <name evidence="1" type="ORF">L3X38_020578</name>
</gene>
<keyword evidence="2" id="KW-1185">Reference proteome</keyword>
<dbReference type="EMBL" id="JAJFAZ020000003">
    <property type="protein sequence ID" value="KAI5341304.1"/>
    <property type="molecule type" value="Genomic_DNA"/>
</dbReference>
<dbReference type="Proteomes" id="UP001054821">
    <property type="component" value="Chromosome 3"/>
</dbReference>
<sequence length="80" mass="9650">MLRVRLLRSGLWNGSRLSSSWMETAQVGTLSRGSDEPFYQDSRFWLMHMQTPTLWWHMVILNCLTQFLFRYKFLFHCCCP</sequence>
<name>A0AAD4ZD27_PRUDU</name>
<reference evidence="1 2" key="1">
    <citation type="journal article" date="2022" name="G3 (Bethesda)">
        <title>Whole-genome sequence and methylome profiling of the almond [Prunus dulcis (Mill.) D.A. Webb] cultivar 'Nonpareil'.</title>
        <authorList>
            <person name="D'Amico-Willman K.M."/>
            <person name="Ouma W.Z."/>
            <person name="Meulia T."/>
            <person name="Sideli G.M."/>
            <person name="Gradziel T.M."/>
            <person name="Fresnedo-Ramirez J."/>
        </authorList>
    </citation>
    <scope>NUCLEOTIDE SEQUENCE [LARGE SCALE GENOMIC DNA]</scope>
    <source>
        <strain evidence="1">Clone GOH B32 T37-40</strain>
    </source>
</reference>
<accession>A0AAD4ZD27</accession>
<evidence type="ECO:0000313" key="2">
    <source>
        <dbReference type="Proteomes" id="UP001054821"/>
    </source>
</evidence>
<dbReference type="AlphaFoldDB" id="A0AAD4ZD27"/>
<evidence type="ECO:0000313" key="1">
    <source>
        <dbReference type="EMBL" id="KAI5341304.1"/>
    </source>
</evidence>